<gene>
    <name evidence="1" type="ORF">BDK51DRAFT_25624</name>
</gene>
<keyword evidence="2" id="KW-1185">Reference proteome</keyword>
<name>A0A4P9WGT5_9FUNG</name>
<dbReference type="Proteomes" id="UP000269721">
    <property type="component" value="Unassembled WGS sequence"/>
</dbReference>
<protein>
    <submittedName>
        <fullName evidence="1">Uncharacterized protein</fullName>
    </submittedName>
</protein>
<reference evidence="2" key="1">
    <citation type="journal article" date="2018" name="Nat. Microbiol.">
        <title>Leveraging single-cell genomics to expand the fungal tree of life.</title>
        <authorList>
            <person name="Ahrendt S.R."/>
            <person name="Quandt C.A."/>
            <person name="Ciobanu D."/>
            <person name="Clum A."/>
            <person name="Salamov A."/>
            <person name="Andreopoulos B."/>
            <person name="Cheng J.F."/>
            <person name="Woyke T."/>
            <person name="Pelin A."/>
            <person name="Henrissat B."/>
            <person name="Reynolds N.K."/>
            <person name="Benny G.L."/>
            <person name="Smith M.E."/>
            <person name="James T.Y."/>
            <person name="Grigoriev I.V."/>
        </authorList>
    </citation>
    <scope>NUCLEOTIDE SEQUENCE [LARGE SCALE GENOMIC DNA]</scope>
</reference>
<dbReference type="AlphaFoldDB" id="A0A4P9WGT5"/>
<sequence>MKMGGRRSHLVRRSMEPIPIVWANACVCRSLRSIKSKVEMNMIWDAAGGGAWAVTEACNFEEQWMKEKWAKPGGGCCFVASVKQKITSLEQNNLSDGANVKREPFGSEINRLDNGQVMGRSWWRGTNGERGRRGRVAMDEGARLDNGNAWGEVDGGVLMDKEAERRTQSSSAYVN</sequence>
<evidence type="ECO:0000313" key="1">
    <source>
        <dbReference type="EMBL" id="RKO91562.1"/>
    </source>
</evidence>
<proteinExistence type="predicted"/>
<organism evidence="1 2">
    <name type="scientific">Blyttiomyces helicus</name>
    <dbReference type="NCBI Taxonomy" id="388810"/>
    <lineage>
        <taxon>Eukaryota</taxon>
        <taxon>Fungi</taxon>
        <taxon>Fungi incertae sedis</taxon>
        <taxon>Chytridiomycota</taxon>
        <taxon>Chytridiomycota incertae sedis</taxon>
        <taxon>Chytridiomycetes</taxon>
        <taxon>Chytridiomycetes incertae sedis</taxon>
        <taxon>Blyttiomyces</taxon>
    </lineage>
</organism>
<evidence type="ECO:0000313" key="2">
    <source>
        <dbReference type="Proteomes" id="UP000269721"/>
    </source>
</evidence>
<dbReference type="EMBL" id="KZ995012">
    <property type="protein sequence ID" value="RKO91562.1"/>
    <property type="molecule type" value="Genomic_DNA"/>
</dbReference>
<accession>A0A4P9WGT5</accession>